<organism evidence="3 4">
    <name type="scientific">Rubinisphaera brasiliensis (strain ATCC 49424 / DSM 5305 / JCM 21570 / IAM 15109 / NBRC 103401 / IFAM 1448)</name>
    <name type="common">Planctomyces brasiliensis</name>
    <dbReference type="NCBI Taxonomy" id="756272"/>
    <lineage>
        <taxon>Bacteria</taxon>
        <taxon>Pseudomonadati</taxon>
        <taxon>Planctomycetota</taxon>
        <taxon>Planctomycetia</taxon>
        <taxon>Planctomycetales</taxon>
        <taxon>Planctomycetaceae</taxon>
        <taxon>Rubinisphaera</taxon>
    </lineage>
</organism>
<dbReference type="Proteomes" id="UP000006860">
    <property type="component" value="Chromosome"/>
</dbReference>
<dbReference type="CDD" id="cd00487">
    <property type="entry name" value="Pep_deformylase"/>
    <property type="match status" value="1"/>
</dbReference>
<dbReference type="PRINTS" id="PR01576">
    <property type="entry name" value="PDEFORMYLASE"/>
</dbReference>
<feature type="binding site" evidence="2">
    <location>
        <position position="91"/>
    </location>
    <ligand>
        <name>Fe cation</name>
        <dbReference type="ChEBI" id="CHEBI:24875"/>
    </ligand>
</feature>
<dbReference type="EC" id="3.5.1.88" evidence="2"/>
<feature type="active site" evidence="2">
    <location>
        <position position="134"/>
    </location>
</feature>
<proteinExistence type="inferred from homology"/>
<dbReference type="PANTHER" id="PTHR10458">
    <property type="entry name" value="PEPTIDE DEFORMYLASE"/>
    <property type="match status" value="1"/>
</dbReference>
<dbReference type="GO" id="GO:0046872">
    <property type="term" value="F:metal ion binding"/>
    <property type="evidence" value="ECO:0007669"/>
    <property type="project" value="UniProtKB-KW"/>
</dbReference>
<feature type="binding site" evidence="2">
    <location>
        <position position="137"/>
    </location>
    <ligand>
        <name>Fe cation</name>
        <dbReference type="ChEBI" id="CHEBI:24875"/>
    </ligand>
</feature>
<dbReference type="Gene3D" id="3.90.45.10">
    <property type="entry name" value="Peptide deformylase"/>
    <property type="match status" value="1"/>
</dbReference>
<reference evidence="4" key="1">
    <citation type="submission" date="2011-02" db="EMBL/GenBank/DDBJ databases">
        <title>The complete genome of Planctomyces brasiliensis DSM 5305.</title>
        <authorList>
            <person name="Lucas S."/>
            <person name="Copeland A."/>
            <person name="Lapidus A."/>
            <person name="Bruce D."/>
            <person name="Goodwin L."/>
            <person name="Pitluck S."/>
            <person name="Kyrpides N."/>
            <person name="Mavromatis K."/>
            <person name="Pagani I."/>
            <person name="Ivanova N."/>
            <person name="Ovchinnikova G."/>
            <person name="Lu M."/>
            <person name="Detter J.C."/>
            <person name="Han C."/>
            <person name="Land M."/>
            <person name="Hauser L."/>
            <person name="Markowitz V."/>
            <person name="Cheng J.-F."/>
            <person name="Hugenholtz P."/>
            <person name="Woyke T."/>
            <person name="Wu D."/>
            <person name="Tindall B."/>
            <person name="Pomrenke H.G."/>
            <person name="Brambilla E."/>
            <person name="Klenk H.-P."/>
            <person name="Eisen J.A."/>
        </authorList>
    </citation>
    <scope>NUCLEOTIDE SEQUENCE [LARGE SCALE GENOMIC DNA]</scope>
    <source>
        <strain evidence="4">ATCC 49424 / DSM 5305 / JCM 21570 / NBRC 103401 / IFAM 1448</strain>
    </source>
</reference>
<comment type="cofactor">
    <cofactor evidence="2">
        <name>Fe(2+)</name>
        <dbReference type="ChEBI" id="CHEBI:29033"/>
    </cofactor>
    <text evidence="2">Binds 1 Fe(2+) ion.</text>
</comment>
<dbReference type="AlphaFoldDB" id="F0SLU1"/>
<dbReference type="PANTHER" id="PTHR10458:SF22">
    <property type="entry name" value="PEPTIDE DEFORMYLASE"/>
    <property type="match status" value="1"/>
</dbReference>
<dbReference type="KEGG" id="pbs:Plabr_1219"/>
<evidence type="ECO:0000256" key="2">
    <source>
        <dbReference type="HAMAP-Rule" id="MF_00163"/>
    </source>
</evidence>
<dbReference type="PIRSF" id="PIRSF004749">
    <property type="entry name" value="Pep_def"/>
    <property type="match status" value="1"/>
</dbReference>
<dbReference type="NCBIfam" id="TIGR00079">
    <property type="entry name" value="pept_deformyl"/>
    <property type="match status" value="1"/>
</dbReference>
<keyword evidence="4" id="KW-1185">Reference proteome</keyword>
<dbReference type="GO" id="GO:0042586">
    <property type="term" value="F:peptide deformylase activity"/>
    <property type="evidence" value="ECO:0007669"/>
    <property type="project" value="UniProtKB-UniRule"/>
</dbReference>
<gene>
    <name evidence="2" type="primary">def</name>
    <name evidence="3" type="ordered locus">Plabr_1219</name>
</gene>
<protein>
    <recommendedName>
        <fullName evidence="2">Peptide deformylase</fullName>
        <shortName evidence="2">PDF</shortName>
        <ecNumber evidence="2">3.5.1.88</ecNumber>
    </recommendedName>
    <alternativeName>
        <fullName evidence="2">Polypeptide deformylase</fullName>
    </alternativeName>
</protein>
<comment type="catalytic activity">
    <reaction evidence="2">
        <text>N-terminal N-formyl-L-methionyl-[peptide] + H2O = N-terminal L-methionyl-[peptide] + formate</text>
        <dbReference type="Rhea" id="RHEA:24420"/>
        <dbReference type="Rhea" id="RHEA-COMP:10639"/>
        <dbReference type="Rhea" id="RHEA-COMP:10640"/>
        <dbReference type="ChEBI" id="CHEBI:15377"/>
        <dbReference type="ChEBI" id="CHEBI:15740"/>
        <dbReference type="ChEBI" id="CHEBI:49298"/>
        <dbReference type="ChEBI" id="CHEBI:64731"/>
        <dbReference type="EC" id="3.5.1.88"/>
    </reaction>
</comment>
<dbReference type="EMBL" id="CP002546">
    <property type="protein sequence ID" value="ADY58832.1"/>
    <property type="molecule type" value="Genomic_DNA"/>
</dbReference>
<dbReference type="OrthoDB" id="9784988at2"/>
<dbReference type="HAMAP" id="MF_00163">
    <property type="entry name" value="Pep_deformylase"/>
    <property type="match status" value="1"/>
</dbReference>
<evidence type="ECO:0000313" key="4">
    <source>
        <dbReference type="Proteomes" id="UP000006860"/>
    </source>
</evidence>
<dbReference type="SUPFAM" id="SSF56420">
    <property type="entry name" value="Peptide deformylase"/>
    <property type="match status" value="1"/>
</dbReference>
<dbReference type="RefSeq" id="WP_013627565.1">
    <property type="nucleotide sequence ID" value="NC_015174.1"/>
</dbReference>
<comment type="function">
    <text evidence="2">Removes the formyl group from the N-terminal Met of newly synthesized proteins. Requires at least a dipeptide for an efficient rate of reaction. N-terminal L-methionine is a prerequisite for activity but the enzyme has broad specificity at other positions.</text>
</comment>
<dbReference type="InterPro" id="IPR023635">
    <property type="entry name" value="Peptide_deformylase"/>
</dbReference>
<keyword evidence="2" id="KW-0408">Iron</keyword>
<dbReference type="InterPro" id="IPR036821">
    <property type="entry name" value="Peptide_deformylase_sf"/>
</dbReference>
<dbReference type="Pfam" id="PF01327">
    <property type="entry name" value="Pep_deformylase"/>
    <property type="match status" value="1"/>
</dbReference>
<dbReference type="NCBIfam" id="NF001159">
    <property type="entry name" value="PRK00150.1-3"/>
    <property type="match status" value="1"/>
</dbReference>
<name>F0SLU1_RUBBR</name>
<keyword evidence="2" id="KW-0648">Protein biosynthesis</keyword>
<evidence type="ECO:0000256" key="1">
    <source>
        <dbReference type="ARBA" id="ARBA00010759"/>
    </source>
</evidence>
<sequence>MDIVLYPHPALRYKSVPVQEINSALRKTVDEMFGLMYDAKGIGLAANQVALPYQLFVINLTADPAEKSEEMVFINPTILKRRGQETGEEGCLSFPEMFGPVDRSAEIVVEAFDLRGALFRYELSEMAARAVQHENDHIEGTLFIDHMKEAELAQIQPMIDDFEYQHREAQKAGKLESDEQLLNALNALAAGQNHQGKS</sequence>
<dbReference type="GO" id="GO:0006412">
    <property type="term" value="P:translation"/>
    <property type="evidence" value="ECO:0007669"/>
    <property type="project" value="UniProtKB-UniRule"/>
</dbReference>
<dbReference type="eggNOG" id="COG0242">
    <property type="taxonomic scope" value="Bacteria"/>
</dbReference>
<comment type="similarity">
    <text evidence="1 2">Belongs to the polypeptide deformylase family.</text>
</comment>
<dbReference type="HOGENOM" id="CLU_061901_2_0_0"/>
<feature type="binding site" evidence="2">
    <location>
        <position position="133"/>
    </location>
    <ligand>
        <name>Fe cation</name>
        <dbReference type="ChEBI" id="CHEBI:24875"/>
    </ligand>
</feature>
<evidence type="ECO:0000313" key="3">
    <source>
        <dbReference type="EMBL" id="ADY58832.1"/>
    </source>
</evidence>
<dbReference type="STRING" id="756272.Plabr_1219"/>
<keyword evidence="2" id="KW-0479">Metal-binding</keyword>
<keyword evidence="2 3" id="KW-0378">Hydrolase</keyword>
<accession>F0SLU1</accession>